<reference evidence="1" key="1">
    <citation type="submission" date="2023-07" db="EMBL/GenBank/DDBJ databases">
        <title>draft genome sequence of fig (Ficus carica).</title>
        <authorList>
            <person name="Takahashi T."/>
            <person name="Nishimura K."/>
        </authorList>
    </citation>
    <scope>NUCLEOTIDE SEQUENCE</scope>
</reference>
<sequence>MREYVSYIYSKGLDGNSGLYHFKL</sequence>
<proteinExistence type="predicted"/>
<dbReference type="EMBL" id="BTGU01006456">
    <property type="protein sequence ID" value="GMN20494.1"/>
    <property type="molecule type" value="Genomic_DNA"/>
</dbReference>
<protein>
    <submittedName>
        <fullName evidence="1">Uncharacterized protein</fullName>
    </submittedName>
</protein>
<accession>A0AA87YWC7</accession>
<keyword evidence="2" id="KW-1185">Reference proteome</keyword>
<gene>
    <name evidence="1" type="ORF">TIFTF001_048759</name>
</gene>
<organism evidence="1 2">
    <name type="scientific">Ficus carica</name>
    <name type="common">Common fig</name>
    <dbReference type="NCBI Taxonomy" id="3494"/>
    <lineage>
        <taxon>Eukaryota</taxon>
        <taxon>Viridiplantae</taxon>
        <taxon>Streptophyta</taxon>
        <taxon>Embryophyta</taxon>
        <taxon>Tracheophyta</taxon>
        <taxon>Spermatophyta</taxon>
        <taxon>Magnoliopsida</taxon>
        <taxon>eudicotyledons</taxon>
        <taxon>Gunneridae</taxon>
        <taxon>Pentapetalae</taxon>
        <taxon>rosids</taxon>
        <taxon>fabids</taxon>
        <taxon>Rosales</taxon>
        <taxon>Moraceae</taxon>
        <taxon>Ficeae</taxon>
        <taxon>Ficus</taxon>
    </lineage>
</organism>
<evidence type="ECO:0000313" key="2">
    <source>
        <dbReference type="Proteomes" id="UP001187192"/>
    </source>
</evidence>
<evidence type="ECO:0000313" key="1">
    <source>
        <dbReference type="EMBL" id="GMN20494.1"/>
    </source>
</evidence>
<dbReference type="Proteomes" id="UP001187192">
    <property type="component" value="Unassembled WGS sequence"/>
</dbReference>
<comment type="caution">
    <text evidence="1">The sequence shown here is derived from an EMBL/GenBank/DDBJ whole genome shotgun (WGS) entry which is preliminary data.</text>
</comment>
<name>A0AA87YWC7_FICCA</name>
<dbReference type="AlphaFoldDB" id="A0AA87YWC7"/>